<evidence type="ECO:0000313" key="3">
    <source>
        <dbReference type="Proteomes" id="UP000256409"/>
    </source>
</evidence>
<reference evidence="1 4" key="3">
    <citation type="submission" date="2018-11" db="EMBL/GenBank/DDBJ databases">
        <authorList>
            <consortium name="Veterinary Laboratory Investigation and Response Network"/>
        </authorList>
    </citation>
    <scope>NUCLEOTIDE SEQUENCE [LARGE SCALE GENOMIC DNA]</scope>
    <source>
        <strain evidence="1 4">SPSE-18-VL-LA-PA-Ryan-0021</strain>
    </source>
</reference>
<evidence type="ECO:0000313" key="1">
    <source>
        <dbReference type="EMBL" id="EGQ4384286.1"/>
    </source>
</evidence>
<keyword evidence="4" id="KW-1185">Reference proteome</keyword>
<evidence type="ECO:0000313" key="2">
    <source>
        <dbReference type="EMBL" id="REA80209.1"/>
    </source>
</evidence>
<dbReference type="AlphaFoldDB" id="A0A3D8ZDS5"/>
<evidence type="ECO:0000313" key="4">
    <source>
        <dbReference type="Proteomes" id="UP000600220"/>
    </source>
</evidence>
<organism evidence="2 3">
    <name type="scientific">Staphylococcus pseudintermedius</name>
    <dbReference type="NCBI Taxonomy" id="283734"/>
    <lineage>
        <taxon>Bacteria</taxon>
        <taxon>Bacillati</taxon>
        <taxon>Bacillota</taxon>
        <taxon>Bacilli</taxon>
        <taxon>Bacillales</taxon>
        <taxon>Staphylococcaceae</taxon>
        <taxon>Staphylococcus</taxon>
        <taxon>Staphylococcus intermedius group</taxon>
    </lineage>
</organism>
<reference evidence="3" key="2">
    <citation type="journal article" date="2018" name="Vet. Microbiol.">
        <title>Molecular epidemiology of methicillin-resistant staphylococci amongst veterinary personnel, personnel-owned pets, patients and the hospital environment of two companion animal veterinary hospitals.</title>
        <authorList>
            <person name="Worthing K.A."/>
            <person name="Brown J."/>
            <person name="Gerber L."/>
            <person name="Abraham S."/>
            <person name="Trott D."/>
            <person name="Norris J.M."/>
        </authorList>
    </citation>
    <scope>NUCLEOTIDE SEQUENCE [LARGE SCALE GENOMIC DNA]</scope>
    <source>
        <strain evidence="3">ST496-2</strain>
    </source>
</reference>
<dbReference type="EMBL" id="QQPC01000121">
    <property type="protein sequence ID" value="REA80209.1"/>
    <property type="molecule type" value="Genomic_DNA"/>
</dbReference>
<dbReference type="Proteomes" id="UP000600220">
    <property type="component" value="Unassembled WGS sequence"/>
</dbReference>
<proteinExistence type="predicted"/>
<reference evidence="2" key="1">
    <citation type="journal article" date="2018" name="Vet. Microbiol.">
        <title>Methicillin-resistant staphylococci amongst veterinary personnel, personnel-owned pets, patients and the hospital environment of two small animal veterinary hospitals.</title>
        <authorList>
            <person name="Worthing K.A."/>
            <person name="Brown J."/>
            <person name="Gerber L."/>
            <person name="Abraham S."/>
            <person name="Trott D."/>
            <person name="Norris J.M."/>
        </authorList>
    </citation>
    <scope>NUCLEOTIDE SEQUENCE</scope>
    <source>
        <strain evidence="2">ST496-2</strain>
    </source>
</reference>
<dbReference type="Proteomes" id="UP000256409">
    <property type="component" value="Unassembled WGS sequence"/>
</dbReference>
<protein>
    <submittedName>
        <fullName evidence="2">Uncharacterized protein</fullName>
    </submittedName>
</protein>
<comment type="caution">
    <text evidence="2">The sequence shown here is derived from an EMBL/GenBank/DDBJ whole genome shotgun (WGS) entry which is preliminary data.</text>
</comment>
<name>A0A3D8ZDS5_STAPS</name>
<accession>A0A3D8ZDS5</accession>
<sequence>MRTTQLKDPTKVDANNNIKFLIIVIEYPTFKKLNAGNYFKLLNLDLAKMLISNLNLKDLNEVYWRDTQVYFKDYIVRLLLKMQESKDYGRYF</sequence>
<dbReference type="EMBL" id="AAXKXX010000003">
    <property type="protein sequence ID" value="EGQ4384286.1"/>
    <property type="molecule type" value="Genomic_DNA"/>
</dbReference>
<gene>
    <name evidence="2" type="ORF">DV961_12415</name>
    <name evidence="1" type="ORF">EGV54_04150</name>
</gene>